<accession>A0ABQ1FE74</accession>
<dbReference type="Proteomes" id="UP000603317">
    <property type="component" value="Unassembled WGS sequence"/>
</dbReference>
<gene>
    <name evidence="1" type="ORF">GCM10010923_18250</name>
</gene>
<evidence type="ECO:0000313" key="2">
    <source>
        <dbReference type="Proteomes" id="UP000603317"/>
    </source>
</evidence>
<sequence length="166" mass="18734">MMPANEGSIILKEMPERVGDGCQRTSFRAYFVVPGADDAEQRWVRYRVTRRPEVAWSPTIPCQFASYSGIMPPLEPVDGIKKLSELDAFRRGDRPFRCASEISETYCDDPERVRKNLASLSAWMILETSNGATLWLGMPGSVITWVNLPRDPNRQASVAQKRPAPF</sequence>
<name>A0ABQ1FE74_9SPHN</name>
<reference evidence="2" key="1">
    <citation type="journal article" date="2019" name="Int. J. Syst. Evol. Microbiol.">
        <title>The Global Catalogue of Microorganisms (GCM) 10K type strain sequencing project: providing services to taxonomists for standard genome sequencing and annotation.</title>
        <authorList>
            <consortium name="The Broad Institute Genomics Platform"/>
            <consortium name="The Broad Institute Genome Sequencing Center for Infectious Disease"/>
            <person name="Wu L."/>
            <person name="Ma J."/>
        </authorList>
    </citation>
    <scope>NUCLEOTIDE SEQUENCE [LARGE SCALE GENOMIC DNA]</scope>
    <source>
        <strain evidence="2">CGMCC 1.15297</strain>
    </source>
</reference>
<evidence type="ECO:0000313" key="1">
    <source>
        <dbReference type="EMBL" id="GGA08365.1"/>
    </source>
</evidence>
<comment type="caution">
    <text evidence="1">The sequence shown here is derived from an EMBL/GenBank/DDBJ whole genome shotgun (WGS) entry which is preliminary data.</text>
</comment>
<organism evidence="1 2">
    <name type="scientific">Blastomonas marina</name>
    <dbReference type="NCBI Taxonomy" id="1867408"/>
    <lineage>
        <taxon>Bacteria</taxon>
        <taxon>Pseudomonadati</taxon>
        <taxon>Pseudomonadota</taxon>
        <taxon>Alphaproteobacteria</taxon>
        <taxon>Sphingomonadales</taxon>
        <taxon>Sphingomonadaceae</taxon>
        <taxon>Blastomonas</taxon>
    </lineage>
</organism>
<keyword evidence="2" id="KW-1185">Reference proteome</keyword>
<protein>
    <submittedName>
        <fullName evidence="1">Uncharacterized protein</fullName>
    </submittedName>
</protein>
<proteinExistence type="predicted"/>
<dbReference type="EMBL" id="BMID01000001">
    <property type="protein sequence ID" value="GGA08365.1"/>
    <property type="molecule type" value="Genomic_DNA"/>
</dbReference>